<organism evidence="4 5">
    <name type="scientific">Seiridium cardinale</name>
    <dbReference type="NCBI Taxonomy" id="138064"/>
    <lineage>
        <taxon>Eukaryota</taxon>
        <taxon>Fungi</taxon>
        <taxon>Dikarya</taxon>
        <taxon>Ascomycota</taxon>
        <taxon>Pezizomycotina</taxon>
        <taxon>Sordariomycetes</taxon>
        <taxon>Xylariomycetidae</taxon>
        <taxon>Amphisphaeriales</taxon>
        <taxon>Sporocadaceae</taxon>
        <taxon>Seiridium</taxon>
    </lineage>
</organism>
<dbReference type="PROSITE" id="PS51762">
    <property type="entry name" value="GH16_2"/>
    <property type="match status" value="1"/>
</dbReference>
<name>A0ABR2XLR3_9PEZI</name>
<feature type="chain" id="PRO_5045752585" evidence="2">
    <location>
        <begin position="23"/>
        <end position="375"/>
    </location>
</feature>
<dbReference type="CDD" id="cd00413">
    <property type="entry name" value="Glyco_hydrolase_16"/>
    <property type="match status" value="1"/>
</dbReference>
<evidence type="ECO:0000313" key="4">
    <source>
        <dbReference type="EMBL" id="KAK9774677.1"/>
    </source>
</evidence>
<feature type="region of interest" description="Disordered" evidence="1">
    <location>
        <begin position="349"/>
        <end position="375"/>
    </location>
</feature>
<gene>
    <name evidence="4" type="ORF">SCAR479_08762</name>
</gene>
<evidence type="ECO:0000259" key="3">
    <source>
        <dbReference type="PROSITE" id="PS51762"/>
    </source>
</evidence>
<evidence type="ECO:0000256" key="1">
    <source>
        <dbReference type="SAM" id="MobiDB-lite"/>
    </source>
</evidence>
<dbReference type="Pfam" id="PF00722">
    <property type="entry name" value="Glyco_hydro_16"/>
    <property type="match status" value="1"/>
</dbReference>
<dbReference type="EMBL" id="JARVKM010000040">
    <property type="protein sequence ID" value="KAK9774677.1"/>
    <property type="molecule type" value="Genomic_DNA"/>
</dbReference>
<keyword evidence="5" id="KW-1185">Reference proteome</keyword>
<feature type="domain" description="GH16" evidence="3">
    <location>
        <begin position="75"/>
        <end position="312"/>
    </location>
</feature>
<proteinExistence type="predicted"/>
<dbReference type="Proteomes" id="UP001465668">
    <property type="component" value="Unassembled WGS sequence"/>
</dbReference>
<reference evidence="4 5" key="1">
    <citation type="submission" date="2024-02" db="EMBL/GenBank/DDBJ databases">
        <title>First draft genome assembly of two strains of Seiridium cardinale.</title>
        <authorList>
            <person name="Emiliani G."/>
            <person name="Scali E."/>
        </authorList>
    </citation>
    <scope>NUCLEOTIDE SEQUENCE [LARGE SCALE GENOMIC DNA]</scope>
    <source>
        <strain evidence="4 5">BM-138-000479</strain>
    </source>
</reference>
<feature type="signal peptide" evidence="2">
    <location>
        <begin position="1"/>
        <end position="22"/>
    </location>
</feature>
<dbReference type="InterPro" id="IPR013320">
    <property type="entry name" value="ConA-like_dom_sf"/>
</dbReference>
<accession>A0ABR2XLR3</accession>
<dbReference type="SUPFAM" id="SSF49899">
    <property type="entry name" value="Concanavalin A-like lectins/glucanases"/>
    <property type="match status" value="1"/>
</dbReference>
<protein>
    <submittedName>
        <fullName evidence="4">Concanavalin A-like lectin/glucanase</fullName>
    </submittedName>
</protein>
<evidence type="ECO:0000313" key="5">
    <source>
        <dbReference type="Proteomes" id="UP001465668"/>
    </source>
</evidence>
<sequence length="375" mass="41584">MKKLSFSDAWIVLTLVSNLATSASIEYATTTDSKCGCYLTNTTAQNFFSRHMFFDFRNKQQYVNVAQPLEDPAANTQAGVTSSYFDSGEWKDSWEIQNWNKSARLNGTSDGGAAILMINTANNIYFERNNDTRSSANTYLTLRTVRHEKFQSAAEFDSVSGDYHYISMRMLARTRGAGGAVTAMFTYRGADGANNVQEADLEVRTSDPNNVIQYTNQPSNHNVTGSTQNVTLPARLRWSDWQYHRVDWTPGSSTWFVNGLLVSRITSQAPRDPSRILFNAWSDGGSWSGNMPIGSEAYLQIQWINMVYNNTDTSIGLNKNARNGRCGSVCSIDQTRTVGTPVLILGDGSGGNYSTQSPSSARRAKSEELQWLTTA</sequence>
<dbReference type="PANTHER" id="PTHR38121">
    <property type="entry name" value="GH16 DOMAIN-CONTAINING PROTEIN"/>
    <property type="match status" value="1"/>
</dbReference>
<dbReference type="InterPro" id="IPR000757">
    <property type="entry name" value="Beta-glucanase-like"/>
</dbReference>
<dbReference type="Gene3D" id="2.60.120.200">
    <property type="match status" value="1"/>
</dbReference>
<evidence type="ECO:0000256" key="2">
    <source>
        <dbReference type="SAM" id="SignalP"/>
    </source>
</evidence>
<keyword evidence="2" id="KW-0732">Signal</keyword>
<comment type="caution">
    <text evidence="4">The sequence shown here is derived from an EMBL/GenBank/DDBJ whole genome shotgun (WGS) entry which is preliminary data.</text>
</comment>
<dbReference type="PANTHER" id="PTHR38121:SF4">
    <property type="entry name" value="GH16 DOMAIN-CONTAINING PROTEIN-RELATED"/>
    <property type="match status" value="1"/>
</dbReference>